<dbReference type="CDD" id="cd02440">
    <property type="entry name" value="AdoMet_MTases"/>
    <property type="match status" value="1"/>
</dbReference>
<dbReference type="Gene3D" id="3.40.50.150">
    <property type="entry name" value="Vaccinia Virus protein VP39"/>
    <property type="match status" value="1"/>
</dbReference>
<evidence type="ECO:0000313" key="1">
    <source>
        <dbReference type="EMBL" id="CAC5419927.1"/>
    </source>
</evidence>
<dbReference type="Pfam" id="PF13578">
    <property type="entry name" value="Methyltransf_24"/>
    <property type="match status" value="1"/>
</dbReference>
<dbReference type="EMBL" id="CACVKT020009063">
    <property type="protein sequence ID" value="CAC5419927.1"/>
    <property type="molecule type" value="Genomic_DNA"/>
</dbReference>
<dbReference type="SUPFAM" id="SSF53335">
    <property type="entry name" value="S-adenosyl-L-methionine-dependent methyltransferases"/>
    <property type="match status" value="1"/>
</dbReference>
<dbReference type="Proteomes" id="UP000507470">
    <property type="component" value="Unassembled WGS sequence"/>
</dbReference>
<dbReference type="InterPro" id="IPR029063">
    <property type="entry name" value="SAM-dependent_MTases_sf"/>
</dbReference>
<organism evidence="1 2">
    <name type="scientific">Mytilus coruscus</name>
    <name type="common">Sea mussel</name>
    <dbReference type="NCBI Taxonomy" id="42192"/>
    <lineage>
        <taxon>Eukaryota</taxon>
        <taxon>Metazoa</taxon>
        <taxon>Spiralia</taxon>
        <taxon>Lophotrochozoa</taxon>
        <taxon>Mollusca</taxon>
        <taxon>Bivalvia</taxon>
        <taxon>Autobranchia</taxon>
        <taxon>Pteriomorphia</taxon>
        <taxon>Mytilida</taxon>
        <taxon>Mytiloidea</taxon>
        <taxon>Mytilidae</taxon>
        <taxon>Mytilinae</taxon>
        <taxon>Mytilus</taxon>
    </lineage>
</organism>
<dbReference type="OrthoDB" id="6074443at2759"/>
<reference evidence="1 2" key="1">
    <citation type="submission" date="2020-06" db="EMBL/GenBank/DDBJ databases">
        <authorList>
            <person name="Li R."/>
            <person name="Bekaert M."/>
        </authorList>
    </citation>
    <scope>NUCLEOTIDE SEQUENCE [LARGE SCALE GENOMIC DNA]</scope>
    <source>
        <strain evidence="2">wild</strain>
    </source>
</reference>
<sequence length="337" mass="38193">MRFYSTRSTTMALTVTCGSYSVNMYREMSIRIKWDDLVSDKYLSTKEFSKEQNYRLPLYKCYNNAILDSVTESGLGCHMGTIGIATPTCADDILVLANSECELQGIMDIFEHAIEMSKDITQNERNKWSFNETGIADTLFNLLNDLDAAIRKKAPERKIYGNIYSGKGRMQILSYISAVKEFSKKHPIRTVCEIGFAGGHSATLFLLSTTSANYTGFDMWDQSVYENTAIDWVRKQFNRRHITLIKGDSTKTVPQFKGTCDLIHIDGAHHAHFPQTDMKNMARVASENNLLLMDDCSKSWPAVLKGVDYLKKNDFYMTLKCRSQKAGFTEVLKKVGA</sequence>
<accession>A0A6J8EI17</accession>
<keyword evidence="2" id="KW-1185">Reference proteome</keyword>
<proteinExistence type="predicted"/>
<dbReference type="AlphaFoldDB" id="A0A6J8EI17"/>
<protein>
    <submittedName>
        <fullName evidence="1">Uncharacterized protein</fullName>
    </submittedName>
</protein>
<evidence type="ECO:0000313" key="2">
    <source>
        <dbReference type="Proteomes" id="UP000507470"/>
    </source>
</evidence>
<name>A0A6J8EI17_MYTCO</name>
<gene>
    <name evidence="1" type="ORF">MCOR_52207</name>
</gene>